<dbReference type="InterPro" id="IPR029016">
    <property type="entry name" value="GAF-like_dom_sf"/>
</dbReference>
<dbReference type="Gene3D" id="3.30.450.40">
    <property type="match status" value="1"/>
</dbReference>
<accession>A0A418V2S7</accession>
<dbReference type="GO" id="GO:0003677">
    <property type="term" value="F:DNA binding"/>
    <property type="evidence" value="ECO:0007669"/>
    <property type="project" value="InterPro"/>
</dbReference>
<dbReference type="NCBIfam" id="TIGR01764">
    <property type="entry name" value="excise"/>
    <property type="match status" value="1"/>
</dbReference>
<organism evidence="2 3">
    <name type="scientific">Rhodopseudomonas palustris</name>
    <dbReference type="NCBI Taxonomy" id="1076"/>
    <lineage>
        <taxon>Bacteria</taxon>
        <taxon>Pseudomonadati</taxon>
        <taxon>Pseudomonadota</taxon>
        <taxon>Alphaproteobacteria</taxon>
        <taxon>Hyphomicrobiales</taxon>
        <taxon>Nitrobacteraceae</taxon>
        <taxon>Rhodopseudomonas</taxon>
    </lineage>
</organism>
<dbReference type="SUPFAM" id="SSF46955">
    <property type="entry name" value="Putative DNA-binding domain"/>
    <property type="match status" value="1"/>
</dbReference>
<feature type="domain" description="GAF" evidence="1">
    <location>
        <begin position="211"/>
        <end position="353"/>
    </location>
</feature>
<dbReference type="InterPro" id="IPR041657">
    <property type="entry name" value="HTH_17"/>
</dbReference>
<dbReference type="Proteomes" id="UP000285523">
    <property type="component" value="Unassembled WGS sequence"/>
</dbReference>
<dbReference type="InterPro" id="IPR010093">
    <property type="entry name" value="SinI_DNA-bd"/>
</dbReference>
<dbReference type="AlphaFoldDB" id="A0A418V2S7"/>
<gene>
    <name evidence="2" type="ORF">D4Q52_17505</name>
</gene>
<dbReference type="CDD" id="cd04762">
    <property type="entry name" value="HTH_MerR-trunc"/>
    <property type="match status" value="1"/>
</dbReference>
<name>A0A418V2S7_RHOPL</name>
<dbReference type="Pfam" id="PF12728">
    <property type="entry name" value="HTH_17"/>
    <property type="match status" value="1"/>
</dbReference>
<dbReference type="PANTHER" id="PTHR43102:SF2">
    <property type="entry name" value="GAF DOMAIN-CONTAINING PROTEIN"/>
    <property type="match status" value="1"/>
</dbReference>
<dbReference type="EMBL" id="QYYD01000018">
    <property type="protein sequence ID" value="RJF70353.1"/>
    <property type="molecule type" value="Genomic_DNA"/>
</dbReference>
<dbReference type="SMART" id="SM00065">
    <property type="entry name" value="GAF"/>
    <property type="match status" value="1"/>
</dbReference>
<proteinExistence type="predicted"/>
<sequence length="365" mass="39237">MEPDILTTSQAAKLLGISVRTAQLLVESGSLTSWKTPGGHRRVSRADVVALMKQTNPAVAAASAVVVVLAPPARLPLYERLLSSAAECSADLHSEALSASFAVGARLPAAVVVDLSEDNAERRGFLSNLTANPAVGPARIIVVGGPVMREADAIRGPARIDSPQDLPEALRKILVDAPELAPTGIPAGFPVPANEGQRLIALERTGLVDTAPEETFDRLTWLASQNLGMPVSLMTLLTPTRQWFKSRQGLGMSETPRSWAFCNETILQRGVFSVENLAIDKRYASNPAVAGDPHFRFYAGAPVLDRNGFPLGSICVIDYEPRKLSSEQTQTLSALAALASDEVRLRVADRELRWALTELGRTRKH</sequence>
<evidence type="ECO:0000313" key="2">
    <source>
        <dbReference type="EMBL" id="RJF70353.1"/>
    </source>
</evidence>
<comment type="caution">
    <text evidence="2">The sequence shown here is derived from an EMBL/GenBank/DDBJ whole genome shotgun (WGS) entry which is preliminary data.</text>
</comment>
<evidence type="ECO:0000313" key="3">
    <source>
        <dbReference type="Proteomes" id="UP000285523"/>
    </source>
</evidence>
<dbReference type="SUPFAM" id="SSF55781">
    <property type="entry name" value="GAF domain-like"/>
    <property type="match status" value="1"/>
</dbReference>
<protein>
    <submittedName>
        <fullName evidence="2">Helix-turn-helix domain-containing protein</fullName>
    </submittedName>
</protein>
<dbReference type="InterPro" id="IPR009061">
    <property type="entry name" value="DNA-bd_dom_put_sf"/>
</dbReference>
<dbReference type="RefSeq" id="WP_119857852.1">
    <property type="nucleotide sequence ID" value="NZ_QYYD01000018.1"/>
</dbReference>
<reference evidence="2 3" key="1">
    <citation type="submission" date="2018-09" db="EMBL/GenBank/DDBJ databases">
        <title>Draft genome sequence of Rhodopseudomonas palustris 2.1.18.</title>
        <authorList>
            <person name="Robertson S.L."/>
            <person name="Meyer T.E."/>
            <person name="Kyndt J.A."/>
        </authorList>
    </citation>
    <scope>NUCLEOTIDE SEQUENCE [LARGE SCALE GENOMIC DNA]</scope>
    <source>
        <strain evidence="2 3">2.1.18</strain>
    </source>
</reference>
<dbReference type="InterPro" id="IPR003018">
    <property type="entry name" value="GAF"/>
</dbReference>
<dbReference type="PANTHER" id="PTHR43102">
    <property type="entry name" value="SLR1143 PROTEIN"/>
    <property type="match status" value="1"/>
</dbReference>
<dbReference type="Pfam" id="PF01590">
    <property type="entry name" value="GAF"/>
    <property type="match status" value="1"/>
</dbReference>
<dbReference type="Gene3D" id="1.10.1660.10">
    <property type="match status" value="1"/>
</dbReference>
<evidence type="ECO:0000259" key="1">
    <source>
        <dbReference type="SMART" id="SM00065"/>
    </source>
</evidence>
<dbReference type="OrthoDB" id="315417at2"/>